<organism evidence="1 2">
    <name type="scientific">Plutella xylostella</name>
    <name type="common">Diamondback moth</name>
    <name type="synonym">Plutella maculipennis</name>
    <dbReference type="NCBI Taxonomy" id="51655"/>
    <lineage>
        <taxon>Eukaryota</taxon>
        <taxon>Metazoa</taxon>
        <taxon>Ecdysozoa</taxon>
        <taxon>Arthropoda</taxon>
        <taxon>Hexapoda</taxon>
        <taxon>Insecta</taxon>
        <taxon>Pterygota</taxon>
        <taxon>Neoptera</taxon>
        <taxon>Endopterygota</taxon>
        <taxon>Lepidoptera</taxon>
        <taxon>Glossata</taxon>
        <taxon>Ditrysia</taxon>
        <taxon>Yponomeutoidea</taxon>
        <taxon>Plutellidae</taxon>
        <taxon>Plutella</taxon>
    </lineage>
</organism>
<proteinExistence type="predicted"/>
<reference evidence="1 2" key="1">
    <citation type="submission" date="2021-06" db="EMBL/GenBank/DDBJ databases">
        <title>A haploid diamondback moth (Plutella xylostella L.) genome assembly resolves 31 chromosomes and identifies a diamide resistance mutation.</title>
        <authorList>
            <person name="Ward C.M."/>
            <person name="Perry K.D."/>
            <person name="Baker G."/>
            <person name="Powis K."/>
            <person name="Heckel D.G."/>
            <person name="Baxter S.W."/>
        </authorList>
    </citation>
    <scope>NUCLEOTIDE SEQUENCE [LARGE SCALE GENOMIC DNA]</scope>
    <source>
        <strain evidence="1 2">LV</strain>
        <tissue evidence="1">Single pupa</tissue>
    </source>
</reference>
<name>A0ABQ7R6A8_PLUXY</name>
<accession>A0ABQ7R6A8</accession>
<keyword evidence="2" id="KW-1185">Reference proteome</keyword>
<sequence>MLMPSAILEGSRQITLHTVVYRGLVVYGNHKVGARLESTVMGAKLERYTVQAKVESYSHMKV</sequence>
<dbReference type="EMBL" id="JAHIBW010000002">
    <property type="protein sequence ID" value="KAG7312834.1"/>
    <property type="molecule type" value="Genomic_DNA"/>
</dbReference>
<gene>
    <name evidence="1" type="ORF">JYU34_001216</name>
</gene>
<evidence type="ECO:0000313" key="1">
    <source>
        <dbReference type="EMBL" id="KAG7312834.1"/>
    </source>
</evidence>
<protein>
    <submittedName>
        <fullName evidence="1">Uncharacterized protein</fullName>
    </submittedName>
</protein>
<dbReference type="Proteomes" id="UP000823941">
    <property type="component" value="Chromosome 2"/>
</dbReference>
<evidence type="ECO:0000313" key="2">
    <source>
        <dbReference type="Proteomes" id="UP000823941"/>
    </source>
</evidence>
<comment type="caution">
    <text evidence="1">The sequence shown here is derived from an EMBL/GenBank/DDBJ whole genome shotgun (WGS) entry which is preliminary data.</text>
</comment>